<proteinExistence type="predicted"/>
<feature type="region of interest" description="Disordered" evidence="4">
    <location>
        <begin position="1"/>
        <end position="22"/>
    </location>
</feature>
<feature type="domain" description="NusG-like N-terminal" evidence="5">
    <location>
        <begin position="44"/>
        <end position="140"/>
    </location>
</feature>
<dbReference type="PANTHER" id="PTHR30265">
    <property type="entry name" value="RHO-INTERACTING TRANSCRIPTION TERMINATION FACTOR NUSG"/>
    <property type="match status" value="1"/>
</dbReference>
<sequence length="215" mass="24255">MTSQTEKRVAEAQQARRNARHHVVRYPTAQPTANRLLESVKGLQWYALRVAPQKEFAAQEILSRKGVTTYCPSDRRWRRPNRYVRAKELRDFPLVPGYVFAGFPPGTPLWFDLFSINIIVGCVGINGEPRQVRGDAMERMISKFRNGLTRPDAEQFMQTHAEFEVGQTVVISTGPFDGMEVPVVGIVGPNAKVLIQLFNSTMEVEFPANILRPAA</sequence>
<evidence type="ECO:0000256" key="2">
    <source>
        <dbReference type="ARBA" id="ARBA00023015"/>
    </source>
</evidence>
<evidence type="ECO:0000256" key="3">
    <source>
        <dbReference type="ARBA" id="ARBA00023163"/>
    </source>
</evidence>
<dbReference type="InterPro" id="IPR036735">
    <property type="entry name" value="NGN_dom_sf"/>
</dbReference>
<evidence type="ECO:0000259" key="5">
    <source>
        <dbReference type="Pfam" id="PF02357"/>
    </source>
</evidence>
<comment type="caution">
    <text evidence="6">The sequence shown here is derived from an EMBL/GenBank/DDBJ whole genome shotgun (WGS) entry which is preliminary data.</text>
</comment>
<dbReference type="SUPFAM" id="SSF82679">
    <property type="entry name" value="N-utilization substance G protein NusG, N-terminal domain"/>
    <property type="match status" value="1"/>
</dbReference>
<gene>
    <name evidence="6" type="ORF">ACFONL_12565</name>
</gene>
<evidence type="ECO:0000256" key="4">
    <source>
        <dbReference type="SAM" id="MobiDB-lite"/>
    </source>
</evidence>
<keyword evidence="7" id="KW-1185">Reference proteome</keyword>
<accession>A0ABV7UI48</accession>
<keyword evidence="3" id="KW-0804">Transcription</keyword>
<protein>
    <submittedName>
        <fullName evidence="6">Transcription termination/antitermination protein NusG</fullName>
    </submittedName>
</protein>
<dbReference type="InterPro" id="IPR043425">
    <property type="entry name" value="NusG-like"/>
</dbReference>
<evidence type="ECO:0000256" key="1">
    <source>
        <dbReference type="ARBA" id="ARBA00022814"/>
    </source>
</evidence>
<keyword evidence="1" id="KW-0889">Transcription antitermination</keyword>
<dbReference type="CDD" id="cd06091">
    <property type="entry name" value="KOW_NusG"/>
    <property type="match status" value="1"/>
</dbReference>
<dbReference type="RefSeq" id="WP_191320449.1">
    <property type="nucleotide sequence ID" value="NZ_BNCG01000017.1"/>
</dbReference>
<dbReference type="PANTHER" id="PTHR30265:SF4">
    <property type="entry name" value="KOW MOTIF FAMILY PROTEIN, EXPRESSED"/>
    <property type="match status" value="1"/>
</dbReference>
<reference evidence="7" key="1">
    <citation type="journal article" date="2019" name="Int. J. Syst. Evol. Microbiol.">
        <title>The Global Catalogue of Microorganisms (GCM) 10K type strain sequencing project: providing services to taxonomists for standard genome sequencing and annotation.</title>
        <authorList>
            <consortium name="The Broad Institute Genomics Platform"/>
            <consortium name="The Broad Institute Genome Sequencing Center for Infectious Disease"/>
            <person name="Wu L."/>
            <person name="Ma J."/>
        </authorList>
    </citation>
    <scope>NUCLEOTIDE SEQUENCE [LARGE SCALE GENOMIC DNA]</scope>
    <source>
        <strain evidence="7">KCTC 42282</strain>
    </source>
</reference>
<feature type="compositionally biased region" description="Basic and acidic residues" evidence="4">
    <location>
        <begin position="1"/>
        <end position="10"/>
    </location>
</feature>
<name>A0ABV7UI48_9HYPH</name>
<dbReference type="InterPro" id="IPR006645">
    <property type="entry name" value="NGN-like_dom"/>
</dbReference>
<dbReference type="Proteomes" id="UP001595704">
    <property type="component" value="Unassembled WGS sequence"/>
</dbReference>
<dbReference type="Pfam" id="PF02357">
    <property type="entry name" value="NusG"/>
    <property type="match status" value="1"/>
</dbReference>
<evidence type="ECO:0000313" key="7">
    <source>
        <dbReference type="Proteomes" id="UP001595704"/>
    </source>
</evidence>
<keyword evidence="2" id="KW-0805">Transcription regulation</keyword>
<dbReference type="Gene3D" id="3.30.70.940">
    <property type="entry name" value="NusG, N-terminal domain"/>
    <property type="match status" value="1"/>
</dbReference>
<evidence type="ECO:0000313" key="6">
    <source>
        <dbReference type="EMBL" id="MFC3638193.1"/>
    </source>
</evidence>
<dbReference type="EMBL" id="JBHRYC010000061">
    <property type="protein sequence ID" value="MFC3638193.1"/>
    <property type="molecule type" value="Genomic_DNA"/>
</dbReference>
<organism evidence="6 7">
    <name type="scientific">Camelimonas fluminis</name>
    <dbReference type="NCBI Taxonomy" id="1576911"/>
    <lineage>
        <taxon>Bacteria</taxon>
        <taxon>Pseudomonadati</taxon>
        <taxon>Pseudomonadota</taxon>
        <taxon>Alphaproteobacteria</taxon>
        <taxon>Hyphomicrobiales</taxon>
        <taxon>Chelatococcaceae</taxon>
        <taxon>Camelimonas</taxon>
    </lineage>
</organism>